<comment type="caution">
    <text evidence="1">The sequence shown here is derived from an EMBL/GenBank/DDBJ whole genome shotgun (WGS) entry which is preliminary data.</text>
</comment>
<proteinExistence type="predicted"/>
<gene>
    <name evidence="1" type="ORF">HY730_08235</name>
</gene>
<dbReference type="AlphaFoldDB" id="A0A933GLY6"/>
<accession>A0A933GLY6</accession>
<protein>
    <submittedName>
        <fullName evidence="1">Transposase</fullName>
    </submittedName>
</protein>
<evidence type="ECO:0000313" key="2">
    <source>
        <dbReference type="Proteomes" id="UP000772181"/>
    </source>
</evidence>
<name>A0A933GLY6_UNCTE</name>
<dbReference type="EMBL" id="JACQWF010000364">
    <property type="protein sequence ID" value="MBI4596347.1"/>
    <property type="molecule type" value="Genomic_DNA"/>
</dbReference>
<reference evidence="1" key="1">
    <citation type="submission" date="2020-07" db="EMBL/GenBank/DDBJ databases">
        <title>Huge and variable diversity of episymbiotic CPR bacteria and DPANN archaea in groundwater ecosystems.</title>
        <authorList>
            <person name="He C.Y."/>
            <person name="Keren R."/>
            <person name="Whittaker M."/>
            <person name="Farag I.F."/>
            <person name="Doudna J."/>
            <person name="Cate J.H.D."/>
            <person name="Banfield J.F."/>
        </authorList>
    </citation>
    <scope>NUCLEOTIDE SEQUENCE</scope>
    <source>
        <strain evidence="1">NC_groundwater_1482_Ag_S-0.65um_47_24</strain>
    </source>
</reference>
<sequence>MNELRAAIKTFPDRRTGKNLTYSIEDLGLGAFSVFFTQSPSFLSHQMAMEKTIGKSNAHTIFGMRNIPTDNHIRKQLDPVSPDFLNPVFASVLNALDTQGHLTSYRSVNHTLLIALDGTQYFKSNTINCEQCNCKKHKNGKTTYFHTVVTPVIVAPEKSNVFPLEPAFVVPQDGSDKQDCENAAAKRWLETHGERCKTLGVTLLGDDLYCHQPMCEVVKQQGLHFIFVCKPDSHKTLYEWVAELERLQGVQPVVVHRRRGLKKEIDWYRFVNGVPLRDGDDAMMVNFCELTTMTDDGVVEYHNVFVTDHEITQSNVAEIVAAGRTRWKIENENNNTLKTKGYHFTHNYGHGTQHLSSLLCAMIIVAFLFHTLLELGDNNYRHIRQALPRRDTFFNHIQALTCYLCFKNWEALMLFMMKGLELEPVDSS</sequence>
<dbReference type="Proteomes" id="UP000772181">
    <property type="component" value="Unassembled WGS sequence"/>
</dbReference>
<evidence type="ECO:0000313" key="1">
    <source>
        <dbReference type="EMBL" id="MBI4596347.1"/>
    </source>
</evidence>
<organism evidence="1 2">
    <name type="scientific">Tectimicrobiota bacterium</name>
    <dbReference type="NCBI Taxonomy" id="2528274"/>
    <lineage>
        <taxon>Bacteria</taxon>
        <taxon>Pseudomonadati</taxon>
        <taxon>Nitrospinota/Tectimicrobiota group</taxon>
        <taxon>Candidatus Tectimicrobiota</taxon>
    </lineage>
</organism>
<dbReference type="InterPro" id="IPR012337">
    <property type="entry name" value="RNaseH-like_sf"/>
</dbReference>
<dbReference type="SUPFAM" id="SSF53098">
    <property type="entry name" value="Ribonuclease H-like"/>
    <property type="match status" value="1"/>
</dbReference>